<proteinExistence type="predicted"/>
<evidence type="ECO:0008006" key="5">
    <source>
        <dbReference type="Google" id="ProtNLM"/>
    </source>
</evidence>
<feature type="region of interest" description="Disordered" evidence="1">
    <location>
        <begin position="24"/>
        <end position="60"/>
    </location>
</feature>
<name>A0ABT9BQP6_9MICO</name>
<dbReference type="RefSeq" id="WP_305003752.1">
    <property type="nucleotide sequence ID" value="NZ_JAUQUB010000004.1"/>
</dbReference>
<dbReference type="EMBL" id="JAUQUB010000004">
    <property type="protein sequence ID" value="MDO7883322.1"/>
    <property type="molecule type" value="Genomic_DNA"/>
</dbReference>
<reference evidence="3 4" key="1">
    <citation type="submission" date="2023-07" db="EMBL/GenBank/DDBJ databases">
        <title>Protaetiibacter sp. nov WY-16 isolated from soil.</title>
        <authorList>
            <person name="Liu B."/>
            <person name="Wan Y."/>
        </authorList>
    </citation>
    <scope>NUCLEOTIDE SEQUENCE [LARGE SCALE GENOMIC DNA]</scope>
    <source>
        <strain evidence="3 4">WY-16</strain>
    </source>
</reference>
<evidence type="ECO:0000256" key="1">
    <source>
        <dbReference type="SAM" id="MobiDB-lite"/>
    </source>
</evidence>
<dbReference type="PROSITE" id="PS51257">
    <property type="entry name" value="PROKAR_LIPOPROTEIN"/>
    <property type="match status" value="1"/>
</dbReference>
<organism evidence="3 4">
    <name type="scientific">Antiquaquibacter soli</name>
    <dbReference type="NCBI Taxonomy" id="3064523"/>
    <lineage>
        <taxon>Bacteria</taxon>
        <taxon>Bacillati</taxon>
        <taxon>Actinomycetota</taxon>
        <taxon>Actinomycetes</taxon>
        <taxon>Micrococcales</taxon>
        <taxon>Microbacteriaceae</taxon>
        <taxon>Antiquaquibacter</taxon>
    </lineage>
</organism>
<feature type="signal peptide" evidence="2">
    <location>
        <begin position="1"/>
        <end position="26"/>
    </location>
</feature>
<keyword evidence="2" id="KW-0732">Signal</keyword>
<gene>
    <name evidence="3" type="ORF">Q5716_13895</name>
</gene>
<evidence type="ECO:0000313" key="3">
    <source>
        <dbReference type="EMBL" id="MDO7883322.1"/>
    </source>
</evidence>
<evidence type="ECO:0000313" key="4">
    <source>
        <dbReference type="Proteomes" id="UP001241072"/>
    </source>
</evidence>
<comment type="caution">
    <text evidence="3">The sequence shown here is derived from an EMBL/GenBank/DDBJ whole genome shotgun (WGS) entry which is preliminary data.</text>
</comment>
<evidence type="ECO:0000256" key="2">
    <source>
        <dbReference type="SAM" id="SignalP"/>
    </source>
</evidence>
<feature type="chain" id="PRO_5046627713" description="DUF3558 domain-containing protein" evidence="2">
    <location>
        <begin position="27"/>
        <end position="180"/>
    </location>
</feature>
<keyword evidence="4" id="KW-1185">Reference proteome</keyword>
<dbReference type="Proteomes" id="UP001241072">
    <property type="component" value="Unassembled WGS sequence"/>
</dbReference>
<sequence length="180" mass="17691">MTSRTLLISSAFLVVVLAGCSAPASAPTESSPTSDPASPTAEPTTAAPADPDGTEAGASAPAGCDLVTADLVSSILGVDPGSCEPITSWADGPAGLYPAITMAIDTTASAPTIMPVEVCGGGGIDGALPVRGADYGYAVEGDLCVVVGTLGVKTSALLDYGVAPAEKWQQLAIALVERLS</sequence>
<feature type="compositionally biased region" description="Low complexity" evidence="1">
    <location>
        <begin position="24"/>
        <end position="58"/>
    </location>
</feature>
<protein>
    <recommendedName>
        <fullName evidence="5">DUF3558 domain-containing protein</fullName>
    </recommendedName>
</protein>
<accession>A0ABT9BQP6</accession>